<dbReference type="GO" id="GO:0005884">
    <property type="term" value="C:actin filament"/>
    <property type="evidence" value="ECO:0007669"/>
    <property type="project" value="TreeGrafter"/>
</dbReference>
<dbReference type="OrthoDB" id="5971719at2759"/>
<evidence type="ECO:0008006" key="8">
    <source>
        <dbReference type="Google" id="ProtNLM"/>
    </source>
</evidence>
<dbReference type="PANTHER" id="PTHR10829:SF25">
    <property type="entry name" value="DREBRIN-LIKE PROTEIN"/>
    <property type="match status" value="1"/>
</dbReference>
<dbReference type="InterPro" id="IPR029006">
    <property type="entry name" value="ADF-H/Gelsolin-like_dom_sf"/>
</dbReference>
<dbReference type="Proteomes" id="UP000274922">
    <property type="component" value="Unassembled WGS sequence"/>
</dbReference>
<evidence type="ECO:0000313" key="6">
    <source>
        <dbReference type="EMBL" id="RKP03033.1"/>
    </source>
</evidence>
<dbReference type="Gene3D" id="3.40.20.10">
    <property type="entry name" value="Severin"/>
    <property type="match status" value="1"/>
</dbReference>
<feature type="region of interest" description="Disordered" evidence="3">
    <location>
        <begin position="312"/>
        <end position="442"/>
    </location>
</feature>
<dbReference type="Pfam" id="PF14604">
    <property type="entry name" value="SH3_9"/>
    <property type="match status" value="1"/>
</dbReference>
<feature type="compositionally biased region" description="Polar residues" evidence="3">
    <location>
        <begin position="185"/>
        <end position="194"/>
    </location>
</feature>
<dbReference type="PANTHER" id="PTHR10829">
    <property type="entry name" value="CORTACTIN AND DREBRIN"/>
    <property type="match status" value="1"/>
</dbReference>
<name>A0A4P9XC92_9FUNG</name>
<dbReference type="GO" id="GO:0030833">
    <property type="term" value="P:regulation of actin filament polymerization"/>
    <property type="evidence" value="ECO:0007669"/>
    <property type="project" value="TreeGrafter"/>
</dbReference>
<dbReference type="InterPro" id="IPR036028">
    <property type="entry name" value="SH3-like_dom_sf"/>
</dbReference>
<accession>A0A4P9XC92</accession>
<feature type="compositionally biased region" description="Low complexity" evidence="3">
    <location>
        <begin position="430"/>
        <end position="442"/>
    </location>
</feature>
<organism evidence="6 7">
    <name type="scientific">Caulochytrium protostelioides</name>
    <dbReference type="NCBI Taxonomy" id="1555241"/>
    <lineage>
        <taxon>Eukaryota</taxon>
        <taxon>Fungi</taxon>
        <taxon>Fungi incertae sedis</taxon>
        <taxon>Chytridiomycota</taxon>
        <taxon>Chytridiomycota incertae sedis</taxon>
        <taxon>Chytridiomycetes</taxon>
        <taxon>Caulochytriales</taxon>
        <taxon>Caulochytriaceae</taxon>
        <taxon>Caulochytrium</taxon>
    </lineage>
</organism>
<reference evidence="7" key="1">
    <citation type="journal article" date="2018" name="Nat. Microbiol.">
        <title>Leveraging single-cell genomics to expand the fungal tree of life.</title>
        <authorList>
            <person name="Ahrendt S.R."/>
            <person name="Quandt C.A."/>
            <person name="Ciobanu D."/>
            <person name="Clum A."/>
            <person name="Salamov A."/>
            <person name="Andreopoulos B."/>
            <person name="Cheng J.F."/>
            <person name="Woyke T."/>
            <person name="Pelin A."/>
            <person name="Henrissat B."/>
            <person name="Reynolds N.K."/>
            <person name="Benny G.L."/>
            <person name="Smith M.E."/>
            <person name="James T.Y."/>
            <person name="Grigoriev I.V."/>
        </authorList>
    </citation>
    <scope>NUCLEOTIDE SEQUENCE [LARGE SCALE GENOMIC DNA]</scope>
    <source>
        <strain evidence="7">ATCC 52028</strain>
    </source>
</reference>
<dbReference type="CDD" id="cd11281">
    <property type="entry name" value="ADF_drebrin_like"/>
    <property type="match status" value="1"/>
</dbReference>
<proteinExistence type="predicted"/>
<dbReference type="STRING" id="1555241.A0A4P9XC92"/>
<dbReference type="PROSITE" id="PS50002">
    <property type="entry name" value="SH3"/>
    <property type="match status" value="2"/>
</dbReference>
<dbReference type="InterPro" id="IPR001452">
    <property type="entry name" value="SH3_domain"/>
</dbReference>
<dbReference type="PROSITE" id="PS51263">
    <property type="entry name" value="ADF_H"/>
    <property type="match status" value="1"/>
</dbReference>
<dbReference type="Pfam" id="PF00018">
    <property type="entry name" value="SH3_1"/>
    <property type="match status" value="1"/>
</dbReference>
<dbReference type="InterPro" id="IPR002108">
    <property type="entry name" value="ADF-H"/>
</dbReference>
<dbReference type="SUPFAM" id="SSF50044">
    <property type="entry name" value="SH3-domain"/>
    <property type="match status" value="2"/>
</dbReference>
<feature type="compositionally biased region" description="Basic and acidic residues" evidence="3">
    <location>
        <begin position="378"/>
        <end position="428"/>
    </location>
</feature>
<sequence>MSQQINFQPSVLDGFQAVRDGDIGSWALFSYDKGSNDLKLFEQGGLIHGDLDGGLEALQDEFEASKIQYAAVKVNEPISKLPKLVLISWCGDGVPVSKKGLFNYHVNDVSSFLRGCHVHINARCDDDVDPATIMKKVESASGAKYAIHGERGFAKYEPPAPVGSTYQPVKLNPPKPLDAAKAPSPASSYENLASQRAAPVPAPVVVKPAVRPSPAAAGGAVPSAASASASSTSSTSSSSRPVMPSGTRSVASKAAAFESAAPAPPTNLRRGGPSGSAERLERERAAAAERDAAARARTEEIVRARQEQEAAERAAIEAQHAAEREAVRQRDAAESAQAPRSSAAPASVPPPFRPVAVPPRAAANDNDWDDETSAVAEAQDREAREAREAEERDRRERDRHAQAEREAEARREAESRAEAAAREDERRRAVQAQAEADAAQAQARREMAAASAQLQSAVGVADAGVARAPVPLPPRSPERRGLTVRALYDYEAAEDNEIALSEGELVTDVLQLDEGWWEGTNAHGARGLFPAAYVEAVAGAAAPAPAPVPVNLPPAMPARPPEEPVAVPAPVAATMPPAPDANEAGVSVRAIYDYDAQDDNELTLREGDIITNVLVLEDWWEGELHGVRGLFPGNYCEAL</sequence>
<feature type="region of interest" description="Disordered" evidence="3">
    <location>
        <begin position="212"/>
        <end position="294"/>
    </location>
</feature>
<dbReference type="SMART" id="SM00102">
    <property type="entry name" value="ADF"/>
    <property type="match status" value="1"/>
</dbReference>
<dbReference type="FunFam" id="2.30.30.40:FF:000072">
    <property type="entry name" value="Unconventional Myosin IB"/>
    <property type="match status" value="1"/>
</dbReference>
<feature type="region of interest" description="Disordered" evidence="3">
    <location>
        <begin position="165"/>
        <end position="194"/>
    </location>
</feature>
<dbReference type="Pfam" id="PF00241">
    <property type="entry name" value="Cofilin_ADF"/>
    <property type="match status" value="1"/>
</dbReference>
<evidence type="ECO:0000256" key="1">
    <source>
        <dbReference type="ARBA" id="ARBA00022443"/>
    </source>
</evidence>
<evidence type="ECO:0000256" key="2">
    <source>
        <dbReference type="PROSITE-ProRule" id="PRU00192"/>
    </source>
</evidence>
<dbReference type="GO" id="GO:0051015">
    <property type="term" value="F:actin filament binding"/>
    <property type="evidence" value="ECO:0007669"/>
    <property type="project" value="TreeGrafter"/>
</dbReference>
<evidence type="ECO:0000259" key="5">
    <source>
        <dbReference type="PROSITE" id="PS51263"/>
    </source>
</evidence>
<feature type="compositionally biased region" description="Low complexity" evidence="3">
    <location>
        <begin position="334"/>
        <end position="346"/>
    </location>
</feature>
<dbReference type="SMART" id="SM00326">
    <property type="entry name" value="SH3"/>
    <property type="match status" value="2"/>
</dbReference>
<dbReference type="EMBL" id="ML014130">
    <property type="protein sequence ID" value="RKP03033.1"/>
    <property type="molecule type" value="Genomic_DNA"/>
</dbReference>
<dbReference type="GO" id="GO:0030864">
    <property type="term" value="C:cortical actin cytoskeleton"/>
    <property type="evidence" value="ECO:0007669"/>
    <property type="project" value="TreeGrafter"/>
</dbReference>
<feature type="compositionally biased region" description="Low complexity" evidence="3">
    <location>
        <begin position="212"/>
        <end position="241"/>
    </location>
</feature>
<evidence type="ECO:0000256" key="3">
    <source>
        <dbReference type="SAM" id="MobiDB-lite"/>
    </source>
</evidence>
<keyword evidence="1 2" id="KW-0728">SH3 domain</keyword>
<gene>
    <name evidence="6" type="ORF">CXG81DRAFT_17387</name>
</gene>
<feature type="domain" description="SH3" evidence="4">
    <location>
        <begin position="479"/>
        <end position="539"/>
    </location>
</feature>
<keyword evidence="7" id="KW-1185">Reference proteome</keyword>
<feature type="compositionally biased region" description="Pro residues" evidence="3">
    <location>
        <begin position="347"/>
        <end position="357"/>
    </location>
</feature>
<protein>
    <recommendedName>
        <fullName evidence="8">Drebrin-like protein</fullName>
    </recommendedName>
</protein>
<dbReference type="PRINTS" id="PR00499">
    <property type="entry name" value="P67PHOX"/>
</dbReference>
<evidence type="ECO:0000313" key="7">
    <source>
        <dbReference type="Proteomes" id="UP000274922"/>
    </source>
</evidence>
<feature type="compositionally biased region" description="Low complexity" evidence="3">
    <location>
        <begin position="249"/>
        <end position="261"/>
    </location>
</feature>
<feature type="compositionally biased region" description="Basic and acidic residues" evidence="3">
    <location>
        <begin position="278"/>
        <end position="294"/>
    </location>
</feature>
<feature type="domain" description="ADF-H" evidence="5">
    <location>
        <begin position="2"/>
        <end position="138"/>
    </location>
</feature>
<feature type="domain" description="SH3" evidence="4">
    <location>
        <begin position="583"/>
        <end position="639"/>
    </location>
</feature>
<dbReference type="SUPFAM" id="SSF55753">
    <property type="entry name" value="Actin depolymerizing proteins"/>
    <property type="match status" value="1"/>
</dbReference>
<feature type="compositionally biased region" description="Basic and acidic residues" evidence="3">
    <location>
        <begin position="312"/>
        <end position="333"/>
    </location>
</feature>
<evidence type="ECO:0000259" key="4">
    <source>
        <dbReference type="PROSITE" id="PS50002"/>
    </source>
</evidence>
<dbReference type="PRINTS" id="PR00452">
    <property type="entry name" value="SH3DOMAIN"/>
</dbReference>
<dbReference type="Gene3D" id="2.30.30.40">
    <property type="entry name" value="SH3 Domains"/>
    <property type="match status" value="2"/>
</dbReference>
<dbReference type="AlphaFoldDB" id="A0A4P9XC92"/>